<dbReference type="InterPro" id="IPR029062">
    <property type="entry name" value="Class_I_gatase-like"/>
</dbReference>
<feature type="domain" description="DJ-1/PfpI" evidence="1">
    <location>
        <begin position="5"/>
        <end position="166"/>
    </location>
</feature>
<dbReference type="Pfam" id="PF01965">
    <property type="entry name" value="DJ-1_PfpI"/>
    <property type="match status" value="1"/>
</dbReference>
<comment type="caution">
    <text evidence="2">The sequence shown here is derived from an EMBL/GenBank/DDBJ whole genome shotgun (WGS) entry which is preliminary data.</text>
</comment>
<dbReference type="EMBL" id="AZFJ01000052">
    <property type="protein sequence ID" value="KRL85385.1"/>
    <property type="molecule type" value="Genomic_DNA"/>
</dbReference>
<dbReference type="RefSeq" id="WP_225354975.1">
    <property type="nucleotide sequence ID" value="NZ_AZFJ01000052.1"/>
</dbReference>
<dbReference type="PATRIC" id="fig|1423783.4.peg.1586"/>
<dbReference type="Gene3D" id="3.40.50.880">
    <property type="match status" value="1"/>
</dbReference>
<evidence type="ECO:0000259" key="1">
    <source>
        <dbReference type="Pfam" id="PF01965"/>
    </source>
</evidence>
<dbReference type="STRING" id="1423783.FC50_GL001544"/>
<evidence type="ECO:0000313" key="3">
    <source>
        <dbReference type="Proteomes" id="UP000051922"/>
    </source>
</evidence>
<reference evidence="2 3" key="1">
    <citation type="journal article" date="2015" name="Genome Announc.">
        <title>Expanding the biotechnology potential of lactobacilli through comparative genomics of 213 strains and associated genera.</title>
        <authorList>
            <person name="Sun Z."/>
            <person name="Harris H.M."/>
            <person name="McCann A."/>
            <person name="Guo C."/>
            <person name="Argimon S."/>
            <person name="Zhang W."/>
            <person name="Yang X."/>
            <person name="Jeffery I.B."/>
            <person name="Cooney J.C."/>
            <person name="Kagawa T.F."/>
            <person name="Liu W."/>
            <person name="Song Y."/>
            <person name="Salvetti E."/>
            <person name="Wrobel A."/>
            <person name="Rasinkangas P."/>
            <person name="Parkhill J."/>
            <person name="Rea M.C."/>
            <person name="O'Sullivan O."/>
            <person name="Ritari J."/>
            <person name="Douillard F.P."/>
            <person name="Paul Ross R."/>
            <person name="Yang R."/>
            <person name="Briner A.E."/>
            <person name="Felis G.E."/>
            <person name="de Vos W.M."/>
            <person name="Barrangou R."/>
            <person name="Klaenhammer T.R."/>
            <person name="Caufield P.W."/>
            <person name="Cui Y."/>
            <person name="Zhang H."/>
            <person name="O'Toole P.W."/>
        </authorList>
    </citation>
    <scope>NUCLEOTIDE SEQUENCE [LARGE SCALE GENOMIC DNA]</scope>
    <source>
        <strain evidence="2 3">DSM 15945</strain>
    </source>
</reference>
<protein>
    <recommendedName>
        <fullName evidence="1">DJ-1/PfpI domain-containing protein</fullName>
    </recommendedName>
</protein>
<name>A0A0R1TVM0_9LACO</name>
<dbReference type="InterPro" id="IPR002818">
    <property type="entry name" value="DJ-1/PfpI"/>
</dbReference>
<evidence type="ECO:0000313" key="2">
    <source>
        <dbReference type="EMBL" id="KRL85385.1"/>
    </source>
</evidence>
<dbReference type="Proteomes" id="UP000051922">
    <property type="component" value="Unassembled WGS sequence"/>
</dbReference>
<proteinExistence type="predicted"/>
<accession>A0A0R1TVM0</accession>
<keyword evidence="3" id="KW-1185">Reference proteome</keyword>
<dbReference type="SUPFAM" id="SSF52317">
    <property type="entry name" value="Class I glutamine amidotransferase-like"/>
    <property type="match status" value="1"/>
</dbReference>
<gene>
    <name evidence="2" type="ORF">FC50_GL001544</name>
</gene>
<dbReference type="AlphaFoldDB" id="A0A0R1TVM0"/>
<organism evidence="2 3">
    <name type="scientific">Lacticaseibacillus pantheris DSM 15945 = JCM 12539 = NBRC 106106</name>
    <dbReference type="NCBI Taxonomy" id="1423783"/>
    <lineage>
        <taxon>Bacteria</taxon>
        <taxon>Bacillati</taxon>
        <taxon>Bacillota</taxon>
        <taxon>Bacilli</taxon>
        <taxon>Lactobacillales</taxon>
        <taxon>Lactobacillaceae</taxon>
        <taxon>Lacticaseibacillus</taxon>
    </lineage>
</organism>
<sequence>MDILKKAVFVLRNEWADWEPAYLASQLNQSNLWTTEFASDVAEPVSIGGLKVEASTNLYKLSEQSDLVVMIGGNSWDTDDERLTNVIGQRLGADKKTAAICGAVDFLARGGLLSQFKHTGNAQYLWNDFSRYVNRDDFIEQQAIRDRNLVTANGTAPLEFANLTLKMVGLADDDSINRTTDLYRMGYYAYSEKYGNPYA</sequence>